<name>A0A1V8P2P9_CITBR</name>
<dbReference type="EMBL" id="NAEW01000002">
    <property type="protein sequence ID" value="OQM42950.1"/>
    <property type="molecule type" value="Genomic_DNA"/>
</dbReference>
<dbReference type="AlphaFoldDB" id="A0A1V8P2P9"/>
<dbReference type="RefSeq" id="WP_080858863.1">
    <property type="nucleotide sequence ID" value="NZ_CP077405.1"/>
</dbReference>
<dbReference type="PANTHER" id="PTHR46696:SF3">
    <property type="entry name" value="PULCHERRIMINIC ACID SYNTHASE"/>
    <property type="match status" value="1"/>
</dbReference>
<dbReference type="GO" id="GO:0004497">
    <property type="term" value="F:monooxygenase activity"/>
    <property type="evidence" value="ECO:0007669"/>
    <property type="project" value="InterPro"/>
</dbReference>
<dbReference type="GO" id="GO:0005506">
    <property type="term" value="F:iron ion binding"/>
    <property type="evidence" value="ECO:0007669"/>
    <property type="project" value="InterPro"/>
</dbReference>
<dbReference type="Pfam" id="PF00067">
    <property type="entry name" value="p450"/>
    <property type="match status" value="2"/>
</dbReference>
<dbReference type="Gene3D" id="1.10.630.10">
    <property type="entry name" value="Cytochrome P450"/>
    <property type="match status" value="1"/>
</dbReference>
<dbReference type="PRINTS" id="PR00359">
    <property type="entry name" value="BP450"/>
</dbReference>
<dbReference type="InterPro" id="IPR001128">
    <property type="entry name" value="Cyt_P450"/>
</dbReference>
<gene>
    <name evidence="2" type="ORF">BZK42_05265</name>
</gene>
<evidence type="ECO:0008006" key="4">
    <source>
        <dbReference type="Google" id="ProtNLM"/>
    </source>
</evidence>
<accession>A0A1V8P2P9</accession>
<reference evidence="2 3" key="1">
    <citation type="submission" date="2017-03" db="EMBL/GenBank/DDBJ databases">
        <authorList>
            <person name="Afonso C.L."/>
            <person name="Miller P.J."/>
            <person name="Scott M.A."/>
            <person name="Spackman E."/>
            <person name="Goraichik I."/>
            <person name="Dimitrov K.M."/>
            <person name="Suarez D.L."/>
            <person name="Swayne D.E."/>
        </authorList>
    </citation>
    <scope>NUCLEOTIDE SEQUENCE [LARGE SCALE GENOMIC DNA]</scope>
    <source>
        <strain evidence="2 3">ATCC 51113</strain>
    </source>
</reference>
<comment type="similarity">
    <text evidence="1">Belongs to the cytochrome P450 family.</text>
</comment>
<sequence length="393" mass="45104">MLNKVYSFPGVLSEQYKLDPYSHIDLLDKRENIIYDQTLKSYLAISYDAVQYVLNNSGIFSTKPLAERAEPVMRGKVLAQMEGKEHKTKRRIILRQITGSILRNYYEPILCCLCDSLLERITKKDSFNFISDFGNKYALLTTFNIIGLNQNDFYYILDRLRLIVIFATGFNLSEHEKKEALKSAEELEKIILELINERRKSLGDDIISFIIKESNAENIITDSEIVALSLNILLAASEPVDKVLANCIYHLYRNSDCISSLINGACSYNNVLQESLRITPPVHLIPRMIEKDDFFEGVKLTKGELIYSLIPSANRDDSYFERPNVFDPYRKYKGHLSYGSGAHACIGAQFANAQLNIALKKLMPILQIYKEKMPPTFYGIYTRGVKEYHLERV</sequence>
<dbReference type="SUPFAM" id="SSF48264">
    <property type="entry name" value="Cytochrome P450"/>
    <property type="match status" value="1"/>
</dbReference>
<dbReference type="GO" id="GO:0020037">
    <property type="term" value="F:heme binding"/>
    <property type="evidence" value="ECO:0007669"/>
    <property type="project" value="InterPro"/>
</dbReference>
<dbReference type="Proteomes" id="UP000192573">
    <property type="component" value="Unassembled WGS sequence"/>
</dbReference>
<dbReference type="PANTHER" id="PTHR46696">
    <property type="entry name" value="P450, PUTATIVE (EUROFUNG)-RELATED"/>
    <property type="match status" value="1"/>
</dbReference>
<dbReference type="InterPro" id="IPR002397">
    <property type="entry name" value="Cyt_P450_B"/>
</dbReference>
<dbReference type="GO" id="GO:0016705">
    <property type="term" value="F:oxidoreductase activity, acting on paired donors, with incorporation or reduction of molecular oxygen"/>
    <property type="evidence" value="ECO:0007669"/>
    <property type="project" value="InterPro"/>
</dbReference>
<protein>
    <recommendedName>
        <fullName evidence="4">Cytochrome P450</fullName>
    </recommendedName>
</protein>
<evidence type="ECO:0000256" key="1">
    <source>
        <dbReference type="ARBA" id="ARBA00010617"/>
    </source>
</evidence>
<comment type="caution">
    <text evidence="2">The sequence shown here is derived from an EMBL/GenBank/DDBJ whole genome shotgun (WGS) entry which is preliminary data.</text>
</comment>
<evidence type="ECO:0000313" key="3">
    <source>
        <dbReference type="Proteomes" id="UP000192573"/>
    </source>
</evidence>
<organism evidence="2 3">
    <name type="scientific">Citrobacter braakii</name>
    <dbReference type="NCBI Taxonomy" id="57706"/>
    <lineage>
        <taxon>Bacteria</taxon>
        <taxon>Pseudomonadati</taxon>
        <taxon>Pseudomonadota</taxon>
        <taxon>Gammaproteobacteria</taxon>
        <taxon>Enterobacterales</taxon>
        <taxon>Enterobacteriaceae</taxon>
        <taxon>Citrobacter</taxon>
        <taxon>Citrobacter freundii complex</taxon>
    </lineage>
</organism>
<dbReference type="InterPro" id="IPR036396">
    <property type="entry name" value="Cyt_P450_sf"/>
</dbReference>
<evidence type="ECO:0000313" key="2">
    <source>
        <dbReference type="EMBL" id="OQM42950.1"/>
    </source>
</evidence>
<proteinExistence type="inferred from homology"/>